<gene>
    <name evidence="2" type="ORF">Q5H94_13110</name>
</gene>
<sequence length="99" mass="10590">MKRARKPAGICPRCQSTVSLDALRETLKHKLDVLAARLKREALARGEVWPAWRDDGVQPEGDEPDAPEPAEPGPPPAPSDPHAAAIALLGRWDAPGDGT</sequence>
<comment type="caution">
    <text evidence="2">The sequence shown here is derived from an EMBL/GenBank/DDBJ whole genome shotgun (WGS) entry which is preliminary data.</text>
</comment>
<dbReference type="RefSeq" id="WP_304561727.1">
    <property type="nucleotide sequence ID" value="NZ_JAUQSZ010000009.1"/>
</dbReference>
<evidence type="ECO:0000313" key="2">
    <source>
        <dbReference type="EMBL" id="MDO7843268.1"/>
    </source>
</evidence>
<evidence type="ECO:0000256" key="1">
    <source>
        <dbReference type="SAM" id="MobiDB-lite"/>
    </source>
</evidence>
<organism evidence="2 3">
    <name type="scientific">Sphingomonas immobilis</name>
    <dbReference type="NCBI Taxonomy" id="3063997"/>
    <lineage>
        <taxon>Bacteria</taxon>
        <taxon>Pseudomonadati</taxon>
        <taxon>Pseudomonadota</taxon>
        <taxon>Alphaproteobacteria</taxon>
        <taxon>Sphingomonadales</taxon>
        <taxon>Sphingomonadaceae</taxon>
        <taxon>Sphingomonas</taxon>
    </lineage>
</organism>
<name>A0ABT9A0B1_9SPHN</name>
<dbReference type="EMBL" id="JAUQSZ010000009">
    <property type="protein sequence ID" value="MDO7843268.1"/>
    <property type="molecule type" value="Genomic_DNA"/>
</dbReference>
<protein>
    <submittedName>
        <fullName evidence="2">Uncharacterized protein</fullName>
    </submittedName>
</protein>
<accession>A0ABT9A0B1</accession>
<feature type="region of interest" description="Disordered" evidence="1">
    <location>
        <begin position="45"/>
        <end position="84"/>
    </location>
</feature>
<proteinExistence type="predicted"/>
<reference evidence="2" key="1">
    <citation type="submission" date="2023-07" db="EMBL/GenBank/DDBJ databases">
        <authorList>
            <person name="Kim M.K."/>
        </authorList>
    </citation>
    <scope>NUCLEOTIDE SEQUENCE</scope>
    <source>
        <strain evidence="2">CA1-15</strain>
    </source>
</reference>
<feature type="compositionally biased region" description="Pro residues" evidence="1">
    <location>
        <begin position="69"/>
        <end position="79"/>
    </location>
</feature>
<dbReference type="Proteomes" id="UP001176468">
    <property type="component" value="Unassembled WGS sequence"/>
</dbReference>
<evidence type="ECO:0000313" key="3">
    <source>
        <dbReference type="Proteomes" id="UP001176468"/>
    </source>
</evidence>
<keyword evidence="3" id="KW-1185">Reference proteome</keyword>